<dbReference type="STRING" id="6689.A0A423SF67"/>
<keyword evidence="2 3" id="KW-0547">Nucleotide-binding</keyword>
<keyword evidence="4" id="KW-0812">Transmembrane</keyword>
<proteinExistence type="predicted"/>
<feature type="binding site" evidence="2 3">
    <location>
        <position position="269"/>
    </location>
    <ligand>
        <name>ATP</name>
        <dbReference type="ChEBI" id="CHEBI:30616"/>
    </ligand>
</feature>
<dbReference type="PROSITE" id="PS00107">
    <property type="entry name" value="PROTEIN_KINASE_ATP"/>
    <property type="match status" value="1"/>
</dbReference>
<dbReference type="GO" id="GO:0005524">
    <property type="term" value="F:ATP binding"/>
    <property type="evidence" value="ECO:0007669"/>
    <property type="project" value="UniProtKB-UniRule"/>
</dbReference>
<dbReference type="Gene3D" id="3.30.200.20">
    <property type="entry name" value="Phosphorylase Kinase, domain 1"/>
    <property type="match status" value="1"/>
</dbReference>
<feature type="binding site" evidence="2">
    <location>
        <begin position="241"/>
        <end position="248"/>
    </location>
    <ligand>
        <name>ATP</name>
        <dbReference type="ChEBI" id="CHEBI:30616"/>
    </ligand>
</feature>
<reference evidence="6 7" key="1">
    <citation type="submission" date="2018-04" db="EMBL/GenBank/DDBJ databases">
        <authorList>
            <person name="Zhang X."/>
            <person name="Yuan J."/>
            <person name="Li F."/>
            <person name="Xiang J."/>
        </authorList>
    </citation>
    <scope>NUCLEOTIDE SEQUENCE [LARGE SCALE GENOMIC DNA]</scope>
    <source>
        <tissue evidence="6">Muscle</tissue>
    </source>
</reference>
<dbReference type="PANTHER" id="PTHR24416:SF600">
    <property type="entry name" value="PDGF- AND VEGF-RECEPTOR RELATED, ISOFORM J"/>
    <property type="match status" value="1"/>
</dbReference>
<dbReference type="InterPro" id="IPR017441">
    <property type="entry name" value="Protein_kinase_ATP_BS"/>
</dbReference>
<dbReference type="Pfam" id="PF07714">
    <property type="entry name" value="PK_Tyr_Ser-Thr"/>
    <property type="match status" value="1"/>
</dbReference>
<comment type="subcellular location">
    <subcellularLocation>
        <location evidence="1">Membrane</location>
        <topology evidence="1">Single-pass membrane protein</topology>
    </subcellularLocation>
</comment>
<gene>
    <name evidence="6" type="ORF">C7M84_019303</name>
</gene>
<keyword evidence="2 3" id="KW-0067">ATP-binding</keyword>
<evidence type="ECO:0000313" key="6">
    <source>
        <dbReference type="EMBL" id="ROT62834.1"/>
    </source>
</evidence>
<dbReference type="GO" id="GO:0005886">
    <property type="term" value="C:plasma membrane"/>
    <property type="evidence" value="ECO:0007669"/>
    <property type="project" value="TreeGrafter"/>
</dbReference>
<name>A0A423SF67_PENVA</name>
<evidence type="ECO:0000256" key="3">
    <source>
        <dbReference type="PROSITE-ProRule" id="PRU10141"/>
    </source>
</evidence>
<dbReference type="GO" id="GO:0043235">
    <property type="term" value="C:receptor complex"/>
    <property type="evidence" value="ECO:0007669"/>
    <property type="project" value="TreeGrafter"/>
</dbReference>
<sequence>MEAHEVKAEHFGKYTLIGYLPEASIERNITLDLRVESQPRVSSVRRLVHTHRGKPETVDFHVTGYPVTNCTPGYFECNERRGCTESESITMFNSSNVPPGNVVLFTTMRSICAFCLIHIYPPTPDLPASTSKPMWVALGITVVILAVVAACLVLQVRRVRRKKRELQQVKENLVLYFGKGRLSELDPNGAVADQAELLPYDPAWELDRKDIRLGKTHEGLLRVGCRASWEGGFARVWKQLGVGSFGRVVLAYVRGLDQTTQGETEAAVKMVKSHVDVTHLESLMVELKILSHLGKHINIVNMLGANTVHLNKGERAFFALTCCIFLLGCQHDTYLLSFPDD</sequence>
<dbReference type="InterPro" id="IPR001245">
    <property type="entry name" value="Ser-Thr/Tyr_kinase_cat_dom"/>
</dbReference>
<evidence type="ECO:0000259" key="5">
    <source>
        <dbReference type="PROSITE" id="PS50011"/>
    </source>
</evidence>
<reference evidence="6 7" key="2">
    <citation type="submission" date="2019-01" db="EMBL/GenBank/DDBJ databases">
        <title>The decoding of complex shrimp genome reveals the adaptation for benthos swimmer, frequently molting mechanism and breeding impact on genome.</title>
        <authorList>
            <person name="Sun Y."/>
            <person name="Gao Y."/>
            <person name="Yu Y."/>
        </authorList>
    </citation>
    <scope>NUCLEOTIDE SEQUENCE [LARGE SCALE GENOMIC DNA]</scope>
    <source>
        <tissue evidence="6">Muscle</tissue>
    </source>
</reference>
<dbReference type="EMBL" id="QCYY01003537">
    <property type="protein sequence ID" value="ROT62834.1"/>
    <property type="molecule type" value="Genomic_DNA"/>
</dbReference>
<dbReference type="Proteomes" id="UP000283509">
    <property type="component" value="Unassembled WGS sequence"/>
</dbReference>
<evidence type="ECO:0000313" key="7">
    <source>
        <dbReference type="Proteomes" id="UP000283509"/>
    </source>
</evidence>
<feature type="domain" description="Protein kinase" evidence="5">
    <location>
        <begin position="234"/>
        <end position="341"/>
    </location>
</feature>
<dbReference type="InterPro" id="IPR000719">
    <property type="entry name" value="Prot_kinase_dom"/>
</dbReference>
<dbReference type="InterPro" id="IPR050122">
    <property type="entry name" value="RTK"/>
</dbReference>
<dbReference type="PIRSF" id="PIRSF000615">
    <property type="entry name" value="TyrPK_CSF1-R"/>
    <property type="match status" value="1"/>
</dbReference>
<dbReference type="PANTHER" id="PTHR24416">
    <property type="entry name" value="TYROSINE-PROTEIN KINASE RECEPTOR"/>
    <property type="match status" value="1"/>
</dbReference>
<organism evidence="6 7">
    <name type="scientific">Penaeus vannamei</name>
    <name type="common">Whiteleg shrimp</name>
    <name type="synonym">Litopenaeus vannamei</name>
    <dbReference type="NCBI Taxonomy" id="6689"/>
    <lineage>
        <taxon>Eukaryota</taxon>
        <taxon>Metazoa</taxon>
        <taxon>Ecdysozoa</taxon>
        <taxon>Arthropoda</taxon>
        <taxon>Crustacea</taxon>
        <taxon>Multicrustacea</taxon>
        <taxon>Malacostraca</taxon>
        <taxon>Eumalacostraca</taxon>
        <taxon>Eucarida</taxon>
        <taxon>Decapoda</taxon>
        <taxon>Dendrobranchiata</taxon>
        <taxon>Penaeoidea</taxon>
        <taxon>Penaeidae</taxon>
        <taxon>Penaeus</taxon>
    </lineage>
</organism>
<dbReference type="SUPFAM" id="SSF56112">
    <property type="entry name" value="Protein kinase-like (PK-like)"/>
    <property type="match status" value="1"/>
</dbReference>
<dbReference type="OrthoDB" id="3256376at2759"/>
<dbReference type="GO" id="GO:0007169">
    <property type="term" value="P:cell surface receptor protein tyrosine kinase signaling pathway"/>
    <property type="evidence" value="ECO:0007669"/>
    <property type="project" value="TreeGrafter"/>
</dbReference>
<accession>A0A423SF67</accession>
<dbReference type="InterPro" id="IPR011009">
    <property type="entry name" value="Kinase-like_dom_sf"/>
</dbReference>
<dbReference type="AlphaFoldDB" id="A0A423SF67"/>
<evidence type="ECO:0000256" key="2">
    <source>
        <dbReference type="PIRSR" id="PIRSR000615-2"/>
    </source>
</evidence>
<feature type="transmembrane region" description="Helical" evidence="4">
    <location>
        <begin position="102"/>
        <end position="121"/>
    </location>
</feature>
<comment type="caution">
    <text evidence="6">The sequence shown here is derived from an EMBL/GenBank/DDBJ whole genome shotgun (WGS) entry which is preliminary data.</text>
</comment>
<keyword evidence="7" id="KW-1185">Reference proteome</keyword>
<keyword evidence="4" id="KW-0472">Membrane</keyword>
<evidence type="ECO:0000256" key="4">
    <source>
        <dbReference type="SAM" id="Phobius"/>
    </source>
</evidence>
<protein>
    <submittedName>
        <fullName evidence="6">Vascular endothelial growth factor receptor</fullName>
    </submittedName>
</protein>
<feature type="transmembrane region" description="Helical" evidence="4">
    <location>
        <begin position="133"/>
        <end position="154"/>
    </location>
</feature>
<evidence type="ECO:0000256" key="1">
    <source>
        <dbReference type="ARBA" id="ARBA00004167"/>
    </source>
</evidence>
<keyword evidence="6" id="KW-0675">Receptor</keyword>
<keyword evidence="4" id="KW-1133">Transmembrane helix</keyword>
<dbReference type="PROSITE" id="PS50011">
    <property type="entry name" value="PROTEIN_KINASE_DOM"/>
    <property type="match status" value="1"/>
</dbReference>
<dbReference type="GO" id="GO:0004714">
    <property type="term" value="F:transmembrane receptor protein tyrosine kinase activity"/>
    <property type="evidence" value="ECO:0007669"/>
    <property type="project" value="TreeGrafter"/>
</dbReference>